<keyword evidence="1" id="KW-0472">Membrane</keyword>
<evidence type="ECO:0008006" key="4">
    <source>
        <dbReference type="Google" id="ProtNLM"/>
    </source>
</evidence>
<dbReference type="AlphaFoldDB" id="A0A3B0C5Z5"/>
<dbReference type="Proteomes" id="UP000276603">
    <property type="component" value="Unassembled WGS sequence"/>
</dbReference>
<feature type="transmembrane region" description="Helical" evidence="1">
    <location>
        <begin position="317"/>
        <end position="336"/>
    </location>
</feature>
<dbReference type="EMBL" id="RBCJ01000002">
    <property type="protein sequence ID" value="RKN81523.1"/>
    <property type="molecule type" value="Genomic_DNA"/>
</dbReference>
<keyword evidence="1" id="KW-1133">Transmembrane helix</keyword>
<feature type="transmembrane region" description="Helical" evidence="1">
    <location>
        <begin position="171"/>
        <end position="189"/>
    </location>
</feature>
<name>A0A3B0C5Z5_9FLAO</name>
<evidence type="ECO:0000256" key="1">
    <source>
        <dbReference type="SAM" id="Phobius"/>
    </source>
</evidence>
<accession>A0A3B0C5Z5</accession>
<proteinExistence type="predicted"/>
<feature type="transmembrane region" description="Helical" evidence="1">
    <location>
        <begin position="279"/>
        <end position="296"/>
    </location>
</feature>
<keyword evidence="3" id="KW-1185">Reference proteome</keyword>
<comment type="caution">
    <text evidence="2">The sequence shown here is derived from an EMBL/GenBank/DDBJ whole genome shotgun (WGS) entry which is preliminary data.</text>
</comment>
<feature type="transmembrane region" description="Helical" evidence="1">
    <location>
        <begin position="253"/>
        <end position="273"/>
    </location>
</feature>
<reference evidence="2 3" key="1">
    <citation type="submission" date="2018-10" db="EMBL/GenBank/DDBJ databases">
        <title>Ulvibacterium marinum gen. nov., sp. nov., a novel marine bacterium of the family Flavobacteriaceae, isolated from a culture of the green alga Ulva prolifera.</title>
        <authorList>
            <person name="Zhang Z."/>
        </authorList>
    </citation>
    <scope>NUCLEOTIDE SEQUENCE [LARGE SCALE GENOMIC DNA]</scope>
    <source>
        <strain evidence="2 3">CCMM003</strain>
    </source>
</reference>
<sequence length="370" mass="43595">MLNENNDRLSLVFLKSQIRYHQEFAPFARRPLTSNLIETTAQVFDIPLGKAFVWVNFFFLFLSGVLLYTLSRALHASQKQGLGNMVVYFLSFSVLFSFFPPVFSYDEPLQYCLILLALWAFVQRRWLLYVPCFTLALICRETSVLLLPALFFFCPGLPDEKKPWHTRLKKYAPLFLPLLFYGLFIGYYLEANDLWGATQNEMSSRFGCFLENFENTKNTIESLTSLFLSLGPFLYLTYVVLKRKAVSGFDKKWLHAFLLTVALNTPLVFLTSFARESRLFALPLFFLWPVFVQLFSNELRLLTKWKTYIQLAKDYRYILLFLGLTLLNYLLCFKMYKKLGLRENNYFTEYLFVLLLLLSVHFIVRRLKTF</sequence>
<feature type="transmembrane region" description="Helical" evidence="1">
    <location>
        <begin position="348"/>
        <end position="364"/>
    </location>
</feature>
<feature type="transmembrane region" description="Helical" evidence="1">
    <location>
        <begin position="126"/>
        <end position="151"/>
    </location>
</feature>
<evidence type="ECO:0000313" key="2">
    <source>
        <dbReference type="EMBL" id="RKN81523.1"/>
    </source>
</evidence>
<keyword evidence="1" id="KW-0812">Transmembrane</keyword>
<organism evidence="2 3">
    <name type="scientific">Ulvibacterium marinum</name>
    <dbReference type="NCBI Taxonomy" id="2419782"/>
    <lineage>
        <taxon>Bacteria</taxon>
        <taxon>Pseudomonadati</taxon>
        <taxon>Bacteroidota</taxon>
        <taxon>Flavobacteriia</taxon>
        <taxon>Flavobacteriales</taxon>
        <taxon>Flavobacteriaceae</taxon>
        <taxon>Ulvibacterium</taxon>
    </lineage>
</organism>
<evidence type="ECO:0000313" key="3">
    <source>
        <dbReference type="Proteomes" id="UP000276603"/>
    </source>
</evidence>
<protein>
    <recommendedName>
        <fullName evidence="4">DUF2029 domain-containing protein</fullName>
    </recommendedName>
</protein>
<feature type="transmembrane region" description="Helical" evidence="1">
    <location>
        <begin position="51"/>
        <end position="70"/>
    </location>
</feature>
<feature type="transmembrane region" description="Helical" evidence="1">
    <location>
        <begin position="82"/>
        <end position="99"/>
    </location>
</feature>
<gene>
    <name evidence="2" type="ORF">D7Z94_11460</name>
</gene>
<feature type="transmembrane region" description="Helical" evidence="1">
    <location>
        <begin position="223"/>
        <end position="241"/>
    </location>
</feature>